<dbReference type="InterPro" id="IPR024990">
    <property type="entry name" value="Apc1"/>
</dbReference>
<keyword evidence="3" id="KW-0498">Mitosis</keyword>
<reference evidence="5" key="1">
    <citation type="submission" date="2021-02" db="EMBL/GenBank/DDBJ databases">
        <authorList>
            <person name="Dougan E. K."/>
            <person name="Rhodes N."/>
            <person name="Thang M."/>
            <person name="Chan C."/>
        </authorList>
    </citation>
    <scope>NUCLEOTIDE SEQUENCE</scope>
</reference>
<dbReference type="GO" id="GO:0051301">
    <property type="term" value="P:cell division"/>
    <property type="evidence" value="ECO:0007669"/>
    <property type="project" value="UniProtKB-KW"/>
</dbReference>
<name>A0A813KK69_POLGL</name>
<dbReference type="Proteomes" id="UP000626109">
    <property type="component" value="Unassembled WGS sequence"/>
</dbReference>
<evidence type="ECO:0008006" key="7">
    <source>
        <dbReference type="Google" id="ProtNLM"/>
    </source>
</evidence>
<dbReference type="GO" id="GO:0007091">
    <property type="term" value="P:metaphase/anaphase transition of mitotic cell cycle"/>
    <property type="evidence" value="ECO:0007669"/>
    <property type="project" value="TreeGrafter"/>
</dbReference>
<dbReference type="GO" id="GO:0005680">
    <property type="term" value="C:anaphase-promoting complex"/>
    <property type="evidence" value="ECO:0007669"/>
    <property type="project" value="InterPro"/>
</dbReference>
<organism evidence="5 6">
    <name type="scientific">Polarella glacialis</name>
    <name type="common">Dinoflagellate</name>
    <dbReference type="NCBI Taxonomy" id="89957"/>
    <lineage>
        <taxon>Eukaryota</taxon>
        <taxon>Sar</taxon>
        <taxon>Alveolata</taxon>
        <taxon>Dinophyceae</taxon>
        <taxon>Suessiales</taxon>
        <taxon>Suessiaceae</taxon>
        <taxon>Polarella</taxon>
    </lineage>
</organism>
<comment type="similarity">
    <text evidence="1">Belongs to the APC1 family.</text>
</comment>
<proteinExistence type="inferred from homology"/>
<keyword evidence="4" id="KW-0131">Cell cycle</keyword>
<dbReference type="GO" id="GO:0070979">
    <property type="term" value="P:protein K11-linked ubiquitination"/>
    <property type="evidence" value="ECO:0007669"/>
    <property type="project" value="TreeGrafter"/>
</dbReference>
<dbReference type="PANTHER" id="PTHR12827:SF3">
    <property type="entry name" value="ANAPHASE-PROMOTING COMPLEX SUBUNIT 1"/>
    <property type="match status" value="1"/>
</dbReference>
<evidence type="ECO:0000256" key="3">
    <source>
        <dbReference type="ARBA" id="ARBA00022776"/>
    </source>
</evidence>
<comment type="caution">
    <text evidence="5">The sequence shown here is derived from an EMBL/GenBank/DDBJ whole genome shotgun (WGS) entry which is preliminary data.</text>
</comment>
<accession>A0A813KK69</accession>
<evidence type="ECO:0000313" key="5">
    <source>
        <dbReference type="EMBL" id="CAE8701227.1"/>
    </source>
</evidence>
<gene>
    <name evidence="5" type="ORF">PGLA2088_LOCUS31940</name>
</gene>
<evidence type="ECO:0000256" key="4">
    <source>
        <dbReference type="ARBA" id="ARBA00023306"/>
    </source>
</evidence>
<dbReference type="AlphaFoldDB" id="A0A813KK69"/>
<evidence type="ECO:0000256" key="2">
    <source>
        <dbReference type="ARBA" id="ARBA00022618"/>
    </source>
</evidence>
<evidence type="ECO:0000313" key="6">
    <source>
        <dbReference type="Proteomes" id="UP000626109"/>
    </source>
</evidence>
<dbReference type="PANTHER" id="PTHR12827">
    <property type="entry name" value="MEIOTIC CHECKPOINT REGULATOR TSG24 FAMILY MEMBER"/>
    <property type="match status" value="1"/>
</dbReference>
<sequence>AKRSDLHPAVMASQPKPGMDLDRSTLETCQSVTALALGMVMAGTGDLASLCILRSLRKKAAQETGYGVHMATHMALGWVCLGGGRYTFDQEPLSIAALLMAAFPRLPTSLTDNRCHLQAFRHLYVLAARHRCVEAIEVDTKQPVDVHVSLETLGGTETTSLPRLMLTSGELKSITL</sequence>
<feature type="non-terminal residue" evidence="5">
    <location>
        <position position="176"/>
    </location>
</feature>
<dbReference type="InterPro" id="IPR011989">
    <property type="entry name" value="ARM-like"/>
</dbReference>
<dbReference type="EMBL" id="CAJNNW010029712">
    <property type="protein sequence ID" value="CAE8701227.1"/>
    <property type="molecule type" value="Genomic_DNA"/>
</dbReference>
<dbReference type="Gene3D" id="1.25.10.10">
    <property type="entry name" value="Leucine-rich Repeat Variant"/>
    <property type="match status" value="1"/>
</dbReference>
<keyword evidence="2" id="KW-0132">Cell division</keyword>
<dbReference type="GO" id="GO:0060090">
    <property type="term" value="F:molecular adaptor activity"/>
    <property type="evidence" value="ECO:0007669"/>
    <property type="project" value="TreeGrafter"/>
</dbReference>
<feature type="non-terminal residue" evidence="5">
    <location>
        <position position="1"/>
    </location>
</feature>
<dbReference type="GO" id="GO:0031145">
    <property type="term" value="P:anaphase-promoting complex-dependent catabolic process"/>
    <property type="evidence" value="ECO:0007669"/>
    <property type="project" value="TreeGrafter"/>
</dbReference>
<evidence type="ECO:0000256" key="1">
    <source>
        <dbReference type="ARBA" id="ARBA00010547"/>
    </source>
</evidence>
<protein>
    <recommendedName>
        <fullName evidence="7">Anaphase-promoting complex subunit 1</fullName>
    </recommendedName>
</protein>